<dbReference type="Pfam" id="PF00056">
    <property type="entry name" value="Ldh_1_N"/>
    <property type="match status" value="1"/>
</dbReference>
<dbReference type="Pfam" id="PF02866">
    <property type="entry name" value="Ldh_1_C"/>
    <property type="match status" value="1"/>
</dbReference>
<evidence type="ECO:0000256" key="12">
    <source>
        <dbReference type="SAM" id="Phobius"/>
    </source>
</evidence>
<dbReference type="OMA" id="FQAGKVM"/>
<dbReference type="Proteomes" id="UP000001876">
    <property type="component" value="Unassembled WGS sequence"/>
</dbReference>
<sequence>MTRHLTRAPVAASPSFSSSGGFAVAILGAAGGIGQPLSLLMKRHPMVTSLRLFDVAPLAKGVAADVSHVDSAARVDGFVGDTQLGAALHGADVVLIPAGVPRKPGMTRDDLFNVNAGIVRDLTAAVATHAPAAILLVISNPVNSTVPIAAEVLKTRGVYDPKKLMGVTHLDVMRARTFVADAVGGEEDGERRRASERPSYDVPVVGGHAGVTILPLLSQTKPFPRGGFSEKEIASLTDRIQNGGTEVVEAKAGAGSATLSMAAAAAEFADLALRGLAGERGAWGCAYVDGGGGSEIKARGLEFFASKVRLGRRGVEQIAGLGRMTPGERVGLEKACEELRGSIAKGKAFVAAGGGDGGGAKK</sequence>
<dbReference type="GO" id="GO:0009507">
    <property type="term" value="C:chloroplast"/>
    <property type="evidence" value="ECO:0007669"/>
    <property type="project" value="TreeGrafter"/>
</dbReference>
<comment type="subunit">
    <text evidence="2">Homodimer.</text>
</comment>
<dbReference type="STRING" id="564608.C1MPL9"/>
<dbReference type="GeneID" id="9683059"/>
<comment type="catalytic activity">
    <reaction evidence="7">
        <text>(S)-malate + NAD(+) = oxaloacetate + NADH + H(+)</text>
        <dbReference type="Rhea" id="RHEA:21432"/>
        <dbReference type="ChEBI" id="CHEBI:15378"/>
        <dbReference type="ChEBI" id="CHEBI:15589"/>
        <dbReference type="ChEBI" id="CHEBI:16452"/>
        <dbReference type="ChEBI" id="CHEBI:57540"/>
        <dbReference type="ChEBI" id="CHEBI:57945"/>
        <dbReference type="EC" id="1.1.1.37"/>
    </reaction>
</comment>
<comment type="similarity">
    <text evidence="1">Belongs to the LDH/MDH superfamily. MDH type 1 family.</text>
</comment>
<dbReference type="GO" id="GO:0019752">
    <property type="term" value="P:carboxylic acid metabolic process"/>
    <property type="evidence" value="ECO:0007669"/>
    <property type="project" value="InterPro"/>
</dbReference>
<evidence type="ECO:0000256" key="4">
    <source>
        <dbReference type="ARBA" id="ARBA00022532"/>
    </source>
</evidence>
<keyword evidence="12" id="KW-0472">Membrane</keyword>
<feature type="binding site" evidence="10">
    <location>
        <position position="54"/>
    </location>
    <ligand>
        <name>NAD(+)</name>
        <dbReference type="ChEBI" id="CHEBI:57540"/>
    </ligand>
</feature>
<dbReference type="Gene3D" id="3.90.110.10">
    <property type="entry name" value="Lactate dehydrogenase/glycoside hydrolase, family 4, C-terminal"/>
    <property type="match status" value="1"/>
</dbReference>
<feature type="binding site" evidence="9">
    <location>
        <position position="108"/>
    </location>
    <ligand>
        <name>substrate</name>
    </ligand>
</feature>
<dbReference type="InterPro" id="IPR036291">
    <property type="entry name" value="NAD(P)-bd_dom_sf"/>
</dbReference>
<dbReference type="SUPFAM" id="SSF56327">
    <property type="entry name" value="LDH C-terminal domain-like"/>
    <property type="match status" value="1"/>
</dbReference>
<dbReference type="KEGG" id="mpp:MICPUCDRAFT_45425"/>
<evidence type="ECO:0000256" key="7">
    <source>
        <dbReference type="ARBA" id="ARBA00048313"/>
    </source>
</evidence>
<feature type="binding site" evidence="10">
    <location>
        <begin position="138"/>
        <end position="140"/>
    </location>
    <ligand>
        <name>NAD(+)</name>
        <dbReference type="ChEBI" id="CHEBI:57540"/>
    </ligand>
</feature>
<feature type="binding site" evidence="9">
    <location>
        <position position="174"/>
    </location>
    <ligand>
        <name>substrate</name>
    </ligand>
</feature>
<keyword evidence="12" id="KW-1133">Transmembrane helix</keyword>
<proteinExistence type="inferred from homology"/>
<dbReference type="InterPro" id="IPR015955">
    <property type="entry name" value="Lactate_DH/Glyco_Ohase_4_C"/>
</dbReference>
<keyword evidence="5 11" id="KW-0560">Oxidoreductase</keyword>
<gene>
    <name evidence="15" type="ORF">MICPUCDRAFT_45425</name>
</gene>
<dbReference type="InterPro" id="IPR010097">
    <property type="entry name" value="Malate_DH_type1"/>
</dbReference>
<evidence type="ECO:0000256" key="11">
    <source>
        <dbReference type="RuleBase" id="RU003369"/>
    </source>
</evidence>
<evidence type="ECO:0000313" key="15">
    <source>
        <dbReference type="EMBL" id="EEH57928.1"/>
    </source>
</evidence>
<evidence type="ECO:0000256" key="1">
    <source>
        <dbReference type="ARBA" id="ARBA00008824"/>
    </source>
</evidence>
<dbReference type="FunFam" id="3.40.50.720:FF:000013">
    <property type="entry name" value="Malate dehydrogenase"/>
    <property type="match status" value="1"/>
</dbReference>
<dbReference type="PIRSF" id="PIRSF000102">
    <property type="entry name" value="Lac_mal_DH"/>
    <property type="match status" value="1"/>
</dbReference>
<evidence type="ECO:0000256" key="10">
    <source>
        <dbReference type="PIRSR" id="PIRSR000102-3"/>
    </source>
</evidence>
<feature type="domain" description="Lactate/malate dehydrogenase C-terminal" evidence="14">
    <location>
        <begin position="168"/>
        <end position="350"/>
    </location>
</feature>
<reference evidence="15 16" key="1">
    <citation type="journal article" date="2009" name="Science">
        <title>Green evolution and dynamic adaptations revealed by genomes of the marine picoeukaryotes Micromonas.</title>
        <authorList>
            <person name="Worden A.Z."/>
            <person name="Lee J.H."/>
            <person name="Mock T."/>
            <person name="Rouze P."/>
            <person name="Simmons M.P."/>
            <person name="Aerts A.L."/>
            <person name="Allen A.E."/>
            <person name="Cuvelier M.L."/>
            <person name="Derelle E."/>
            <person name="Everett M.V."/>
            <person name="Foulon E."/>
            <person name="Grimwood J."/>
            <person name="Gundlach H."/>
            <person name="Henrissat B."/>
            <person name="Napoli C."/>
            <person name="McDonald S.M."/>
            <person name="Parker M.S."/>
            <person name="Rombauts S."/>
            <person name="Salamov A."/>
            <person name="Von Dassow P."/>
            <person name="Badger J.H."/>
            <person name="Coutinho P.M."/>
            <person name="Demir E."/>
            <person name="Dubchak I."/>
            <person name="Gentemann C."/>
            <person name="Eikrem W."/>
            <person name="Gready J.E."/>
            <person name="John U."/>
            <person name="Lanier W."/>
            <person name="Lindquist E.A."/>
            <person name="Lucas S."/>
            <person name="Mayer K.F."/>
            <person name="Moreau H."/>
            <person name="Not F."/>
            <person name="Otillar R."/>
            <person name="Panaud O."/>
            <person name="Pangilinan J."/>
            <person name="Paulsen I."/>
            <person name="Piegu B."/>
            <person name="Poliakov A."/>
            <person name="Robbens S."/>
            <person name="Schmutz J."/>
            <person name="Toulza E."/>
            <person name="Wyss T."/>
            <person name="Zelensky A."/>
            <person name="Zhou K."/>
            <person name="Armbrust E.V."/>
            <person name="Bhattacharya D."/>
            <person name="Goodenough U.W."/>
            <person name="Van de Peer Y."/>
            <person name="Grigoriev I.V."/>
        </authorList>
    </citation>
    <scope>NUCLEOTIDE SEQUENCE [LARGE SCALE GENOMIC DNA]</scope>
    <source>
        <strain evidence="15 16">CCMP1545</strain>
    </source>
</reference>
<dbReference type="EMBL" id="GG663738">
    <property type="protein sequence ID" value="EEH57928.1"/>
    <property type="molecule type" value="Genomic_DNA"/>
</dbReference>
<dbReference type="CDD" id="cd01337">
    <property type="entry name" value="MDH_glyoxysomal_mitochondrial"/>
    <property type="match status" value="1"/>
</dbReference>
<dbReference type="InterPro" id="IPR022383">
    <property type="entry name" value="Lactate/malate_DH_C"/>
</dbReference>
<dbReference type="Gene3D" id="3.40.50.720">
    <property type="entry name" value="NAD(P)-binding Rossmann-like Domain"/>
    <property type="match status" value="1"/>
</dbReference>
<dbReference type="FunFam" id="3.90.110.10:FF:000001">
    <property type="entry name" value="Malate dehydrogenase"/>
    <property type="match status" value="1"/>
</dbReference>
<evidence type="ECO:0000256" key="3">
    <source>
        <dbReference type="ARBA" id="ARBA00012995"/>
    </source>
</evidence>
<dbReference type="eggNOG" id="KOG1494">
    <property type="taxonomic scope" value="Eukaryota"/>
</dbReference>
<feature type="transmembrane region" description="Helical" evidence="12">
    <location>
        <begin position="20"/>
        <end position="41"/>
    </location>
</feature>
<feature type="active site" description="Proton acceptor" evidence="8">
    <location>
        <position position="208"/>
    </location>
</feature>
<keyword evidence="12" id="KW-0812">Transmembrane</keyword>
<dbReference type="InterPro" id="IPR001236">
    <property type="entry name" value="Lactate/malate_DH_N"/>
</dbReference>
<keyword evidence="6 10" id="KW-0520">NAD</keyword>
<organism evidence="16">
    <name type="scientific">Micromonas pusilla (strain CCMP1545)</name>
    <name type="common">Picoplanktonic green alga</name>
    <dbReference type="NCBI Taxonomy" id="564608"/>
    <lineage>
        <taxon>Eukaryota</taxon>
        <taxon>Viridiplantae</taxon>
        <taxon>Chlorophyta</taxon>
        <taxon>Mamiellophyceae</taxon>
        <taxon>Mamiellales</taxon>
        <taxon>Mamiellaceae</taxon>
        <taxon>Micromonas</taxon>
    </lineage>
</organism>
<evidence type="ECO:0000256" key="2">
    <source>
        <dbReference type="ARBA" id="ARBA00011738"/>
    </source>
</evidence>
<feature type="binding site" evidence="10">
    <location>
        <begin position="28"/>
        <end position="34"/>
    </location>
    <ligand>
        <name>NAD(+)</name>
        <dbReference type="ChEBI" id="CHEBI:57540"/>
    </ligand>
</feature>
<dbReference type="OrthoDB" id="4069699at2759"/>
<feature type="binding site" evidence="9">
    <location>
        <position position="140"/>
    </location>
    <ligand>
        <name>substrate</name>
    </ligand>
</feature>
<feature type="binding site" evidence="10">
    <location>
        <position position="261"/>
    </location>
    <ligand>
        <name>NAD(+)</name>
        <dbReference type="ChEBI" id="CHEBI:57540"/>
    </ligand>
</feature>
<accession>C1MPL9</accession>
<dbReference type="GO" id="GO:0006099">
    <property type="term" value="P:tricarboxylic acid cycle"/>
    <property type="evidence" value="ECO:0007669"/>
    <property type="project" value="UniProtKB-KW"/>
</dbReference>
<dbReference type="GO" id="GO:0030060">
    <property type="term" value="F:L-malate dehydrogenase (NAD+) activity"/>
    <property type="evidence" value="ECO:0007669"/>
    <property type="project" value="UniProtKB-EC"/>
</dbReference>
<evidence type="ECO:0000256" key="8">
    <source>
        <dbReference type="PIRSR" id="PIRSR000102-1"/>
    </source>
</evidence>
<protein>
    <recommendedName>
        <fullName evidence="3">malate dehydrogenase</fullName>
        <ecNumber evidence="3">1.1.1.37</ecNumber>
    </recommendedName>
</protein>
<keyword evidence="4" id="KW-0816">Tricarboxylic acid cycle</keyword>
<dbReference type="PANTHER" id="PTHR11540">
    <property type="entry name" value="MALATE AND LACTATE DEHYDROGENASE"/>
    <property type="match status" value="1"/>
</dbReference>
<evidence type="ECO:0000256" key="9">
    <source>
        <dbReference type="PIRSR" id="PIRSR000102-2"/>
    </source>
</evidence>
<dbReference type="InterPro" id="IPR001557">
    <property type="entry name" value="L-lactate/malate_DH"/>
</dbReference>
<dbReference type="EC" id="1.1.1.37" evidence="3"/>
<name>C1MPL9_MICPC</name>
<evidence type="ECO:0000259" key="13">
    <source>
        <dbReference type="Pfam" id="PF00056"/>
    </source>
</evidence>
<feature type="binding site" evidence="10">
    <location>
        <position position="115"/>
    </location>
    <ligand>
        <name>NAD(+)</name>
        <dbReference type="ChEBI" id="CHEBI:57540"/>
    </ligand>
</feature>
<dbReference type="AlphaFoldDB" id="C1MPL9"/>
<keyword evidence="16" id="KW-1185">Reference proteome</keyword>
<evidence type="ECO:0000256" key="6">
    <source>
        <dbReference type="ARBA" id="ARBA00023027"/>
    </source>
</evidence>
<dbReference type="NCBIfam" id="TIGR01772">
    <property type="entry name" value="MDH_euk_gproteo"/>
    <property type="match status" value="1"/>
</dbReference>
<evidence type="ECO:0000256" key="5">
    <source>
        <dbReference type="ARBA" id="ARBA00023002"/>
    </source>
</evidence>
<evidence type="ECO:0000313" key="16">
    <source>
        <dbReference type="Proteomes" id="UP000001876"/>
    </source>
</evidence>
<dbReference type="RefSeq" id="XP_003057977.1">
    <property type="nucleotide sequence ID" value="XM_003057931.1"/>
</dbReference>
<dbReference type="PANTHER" id="PTHR11540:SF71">
    <property type="entry name" value="MALATE DEHYDROGENASE 1, PEROXISOMAL"/>
    <property type="match status" value="1"/>
</dbReference>
<evidence type="ECO:0000259" key="14">
    <source>
        <dbReference type="Pfam" id="PF02866"/>
    </source>
</evidence>
<dbReference type="SUPFAM" id="SSF51735">
    <property type="entry name" value="NAD(P)-binding Rossmann-fold domains"/>
    <property type="match status" value="1"/>
</dbReference>
<feature type="domain" description="Lactate/malate dehydrogenase N-terminal" evidence="13">
    <location>
        <begin position="24"/>
        <end position="166"/>
    </location>
</feature>
<feature type="binding site" evidence="9">
    <location>
        <position position="102"/>
    </location>
    <ligand>
        <name>substrate</name>
    </ligand>
</feature>